<dbReference type="EMBL" id="CP000673">
    <property type="protein sequence ID" value="EDK34451.1"/>
    <property type="molecule type" value="Genomic_DNA"/>
</dbReference>
<sequence>MESIIQVKNFTKKYGSFTAVDNVSFEVERGSIFAFLGPNGAGKSTTINTLCTIIDKTSGELKINGREVSKEKSKVRNDIGIVFQECTLDIKLTIEKNIKLHYEFYNVPKPEIKGRVDFVLELVHYPKVLFLDEPTKGLDPQTRLNIMTIIDHGKIVAYDTPHNLKREYTSKLTKIKVSDNDSLIRYLKIKGIEYTLEKDIFKI</sequence>
<keyword evidence="2" id="KW-0813">Transport</keyword>
<reference evidence="6 7" key="1">
    <citation type="journal article" date="2008" name="Proc. Natl. Acad. Sci. U.S.A.">
        <title>The genome of Clostridium kluyveri, a strict anaerobe with unique metabolic features.</title>
        <authorList>
            <person name="Seedorf H."/>
            <person name="Fricke W.F."/>
            <person name="Veith B."/>
            <person name="Brueggemann H."/>
            <person name="Liesegang H."/>
            <person name="Strittmatter A."/>
            <person name="Miethke M."/>
            <person name="Buckel W."/>
            <person name="Hinderberger J."/>
            <person name="Li F."/>
            <person name="Hagemeier C."/>
            <person name="Thauer R.K."/>
            <person name="Gottschalk G."/>
        </authorList>
    </citation>
    <scope>NUCLEOTIDE SEQUENCE [LARGE SCALE GENOMIC DNA]</scope>
    <source>
        <strain evidence="7">ATCC 8527 / DSM 555 / NCIMB 10680</strain>
    </source>
</reference>
<evidence type="ECO:0000256" key="1">
    <source>
        <dbReference type="ARBA" id="ARBA00005417"/>
    </source>
</evidence>
<dbReference type="InterPro" id="IPR003593">
    <property type="entry name" value="AAA+_ATPase"/>
</dbReference>
<dbReference type="InterPro" id="IPR003439">
    <property type="entry name" value="ABC_transporter-like_ATP-bd"/>
</dbReference>
<evidence type="ECO:0000313" key="7">
    <source>
        <dbReference type="Proteomes" id="UP000002411"/>
    </source>
</evidence>
<accession>A5N005</accession>
<dbReference type="GO" id="GO:0016887">
    <property type="term" value="F:ATP hydrolysis activity"/>
    <property type="evidence" value="ECO:0007669"/>
    <property type="project" value="InterPro"/>
</dbReference>
<organism evidence="6 7">
    <name type="scientific">Clostridium kluyveri (strain ATCC 8527 / DSM 555 / NBRC 12016 / NCIMB 10680 / K1)</name>
    <dbReference type="NCBI Taxonomy" id="431943"/>
    <lineage>
        <taxon>Bacteria</taxon>
        <taxon>Bacillati</taxon>
        <taxon>Bacillota</taxon>
        <taxon>Clostridia</taxon>
        <taxon>Eubacteriales</taxon>
        <taxon>Clostridiaceae</taxon>
        <taxon>Clostridium</taxon>
    </lineage>
</organism>
<keyword evidence="7" id="KW-1185">Reference proteome</keyword>
<protein>
    <submittedName>
        <fullName evidence="6">Predicted ABC transporter, ATPase component</fullName>
    </submittedName>
</protein>
<dbReference type="PROSITE" id="PS50893">
    <property type="entry name" value="ABC_TRANSPORTER_2"/>
    <property type="match status" value="1"/>
</dbReference>
<dbReference type="SMART" id="SM00382">
    <property type="entry name" value="AAA"/>
    <property type="match status" value="1"/>
</dbReference>
<comment type="similarity">
    <text evidence="1">Belongs to the ABC transporter superfamily.</text>
</comment>
<evidence type="ECO:0000313" key="6">
    <source>
        <dbReference type="EMBL" id="EDK34451.1"/>
    </source>
</evidence>
<dbReference type="SUPFAM" id="SSF52540">
    <property type="entry name" value="P-loop containing nucleoside triphosphate hydrolases"/>
    <property type="match status" value="1"/>
</dbReference>
<dbReference type="KEGG" id="ckl:CKL_2439"/>
<gene>
    <name evidence="6" type="ordered locus">CKL_2439</name>
</gene>
<dbReference type="Pfam" id="PF00005">
    <property type="entry name" value="ABC_tran"/>
    <property type="match status" value="1"/>
</dbReference>
<name>A5N005_CLOK5</name>
<dbReference type="Gene3D" id="3.40.50.300">
    <property type="entry name" value="P-loop containing nucleotide triphosphate hydrolases"/>
    <property type="match status" value="2"/>
</dbReference>
<dbReference type="eggNOG" id="COG1131">
    <property type="taxonomic scope" value="Bacteria"/>
</dbReference>
<dbReference type="RefSeq" id="WP_012102785.1">
    <property type="nucleotide sequence ID" value="NC_009706.1"/>
</dbReference>
<keyword evidence="3" id="KW-0547">Nucleotide-binding</keyword>
<dbReference type="GO" id="GO:0005524">
    <property type="term" value="F:ATP binding"/>
    <property type="evidence" value="ECO:0007669"/>
    <property type="project" value="UniProtKB-KW"/>
</dbReference>
<evidence type="ECO:0000256" key="2">
    <source>
        <dbReference type="ARBA" id="ARBA00022448"/>
    </source>
</evidence>
<dbReference type="InterPro" id="IPR027417">
    <property type="entry name" value="P-loop_NTPase"/>
</dbReference>
<dbReference type="InterPro" id="IPR050763">
    <property type="entry name" value="ABC_transporter_ATP-binding"/>
</dbReference>
<keyword evidence="4" id="KW-0067">ATP-binding</keyword>
<feature type="domain" description="ABC transporter" evidence="5">
    <location>
        <begin position="5"/>
        <end position="202"/>
    </location>
</feature>
<dbReference type="STRING" id="431943.CKL_2439"/>
<dbReference type="AlphaFoldDB" id="A5N005"/>
<dbReference type="HOGENOM" id="CLU_1346934_0_0_9"/>
<proteinExistence type="inferred from homology"/>
<evidence type="ECO:0000256" key="4">
    <source>
        <dbReference type="ARBA" id="ARBA00022840"/>
    </source>
</evidence>
<dbReference type="Proteomes" id="UP000002411">
    <property type="component" value="Chromosome"/>
</dbReference>
<evidence type="ECO:0000256" key="3">
    <source>
        <dbReference type="ARBA" id="ARBA00022741"/>
    </source>
</evidence>
<dbReference type="PANTHER" id="PTHR42711:SF5">
    <property type="entry name" value="ABC TRANSPORTER ATP-BINDING PROTEIN NATA"/>
    <property type="match status" value="1"/>
</dbReference>
<evidence type="ECO:0000259" key="5">
    <source>
        <dbReference type="PROSITE" id="PS50893"/>
    </source>
</evidence>
<dbReference type="PANTHER" id="PTHR42711">
    <property type="entry name" value="ABC TRANSPORTER ATP-BINDING PROTEIN"/>
    <property type="match status" value="1"/>
</dbReference>